<evidence type="ECO:0000256" key="1">
    <source>
        <dbReference type="ARBA" id="ARBA00006643"/>
    </source>
</evidence>
<name>A0A1U8AFG8_NELNU</name>
<dbReference type="PROSITE" id="PS51375">
    <property type="entry name" value="PPR"/>
    <property type="match status" value="5"/>
</dbReference>
<keyword evidence="2" id="KW-0677">Repeat</keyword>
<dbReference type="FunFam" id="1.25.40.10:FF:000333">
    <property type="entry name" value="Pentatricopeptide repeat-containing protein"/>
    <property type="match status" value="1"/>
</dbReference>
<dbReference type="eggNOG" id="KOG4197">
    <property type="taxonomic scope" value="Eukaryota"/>
</dbReference>
<reference evidence="4" key="1">
    <citation type="submission" date="2025-08" db="UniProtKB">
        <authorList>
            <consortium name="RefSeq"/>
        </authorList>
    </citation>
    <scope>IDENTIFICATION</scope>
</reference>
<dbReference type="InterPro" id="IPR032867">
    <property type="entry name" value="DYW_dom"/>
</dbReference>
<dbReference type="OrthoDB" id="185373at2759"/>
<evidence type="ECO:0000313" key="4">
    <source>
        <dbReference type="RefSeq" id="XP_010260649.1"/>
    </source>
</evidence>
<dbReference type="Gene3D" id="1.25.40.10">
    <property type="entry name" value="Tetratricopeptide repeat domain"/>
    <property type="match status" value="5"/>
</dbReference>
<dbReference type="InterPro" id="IPR046960">
    <property type="entry name" value="PPR_At4g14850-like_plant"/>
</dbReference>
<dbReference type="NCBIfam" id="TIGR00756">
    <property type="entry name" value="PPR"/>
    <property type="match status" value="6"/>
</dbReference>
<gene>
    <name evidence="4" type="primary">LOC104599708</name>
</gene>
<accession>A0A1U8AFG8</accession>
<dbReference type="OMA" id="FMGDLSH"/>
<dbReference type="GO" id="GO:0003723">
    <property type="term" value="F:RNA binding"/>
    <property type="evidence" value="ECO:0007669"/>
    <property type="project" value="InterPro"/>
</dbReference>
<sequence length="627" mass="69994">MKQLLQVQAQFLTCAPPPFLDPNLVAVKLIGVCSAHSKLRYAALIFAQLRNPNIFAWNSILKAYAQNNDWSHTLHYFNTLLSSPPAPDPDEYTFTSVLKACAGLVSVADGWKMHAVVAKAGFQSNLFVQNSLVDMYFKFGCPEVAQHLFDDMPLRDVVSWNTLVSGYSLGGDVESARRVFDQMVEKNVVSWSAMITGYARIGDLDSARLLFDTMPERNVVCWNAMIAGYAQNERYADAINLFREMQQTGCLEPNSVTLVSILSSCAHLGALDLGKWIDRFICRGGVELNLFLGNALADMYAKCGCIAEARRVFDKMQERDVISWSIIITGLAMHGHAEEAFACFLEMVECGLKPNEITFMGLLSACTHAGLVDKGLKYFYLMDQEYGITPKVEHYGCVVDLLSRAGRLAEAEDLINSMPIKPNVVVWGALLGGCRIYKDNERGERVVKQILELESEHSGSYVYLANVYASIGRLDDAANCRLMMQKNGVTKTPGCSWIEVNNTVHEFFMGDKSHPQADKIYSMVRELGLRMKVAGYKPKTDLVVHNIDEEEKEDALSTHSEKLAIAFGLISTSEGTTIRIVKNLRVCNDCHDAAKIISRIVGREIIVRDRSRFHQFKGGRCSCNDFW</sequence>
<evidence type="ECO:0000256" key="2">
    <source>
        <dbReference type="ARBA" id="ARBA00022737"/>
    </source>
</evidence>
<comment type="similarity">
    <text evidence="1">Belongs to the PPR family. PCMP-H subfamily.</text>
</comment>
<dbReference type="Pfam" id="PF20431">
    <property type="entry name" value="E_motif"/>
    <property type="match status" value="1"/>
</dbReference>
<dbReference type="Proteomes" id="UP000189703">
    <property type="component" value="Unplaced"/>
</dbReference>
<dbReference type="FunFam" id="1.25.40.10:FF:002148">
    <property type="entry name" value="Pentatricopeptide repeat-containing protein At2g29760, chloroplastic"/>
    <property type="match status" value="1"/>
</dbReference>
<dbReference type="PANTHER" id="PTHR47926:SF463">
    <property type="entry name" value="PENTATRICOPEPTIDE REPEAT-CONTAINING PROTEIN"/>
    <property type="match status" value="1"/>
</dbReference>
<evidence type="ECO:0000313" key="3">
    <source>
        <dbReference type="Proteomes" id="UP000189703"/>
    </source>
</evidence>
<dbReference type="Pfam" id="PF20430">
    <property type="entry name" value="Eplus_motif"/>
    <property type="match status" value="1"/>
</dbReference>
<dbReference type="Pfam" id="PF01535">
    <property type="entry name" value="PPR"/>
    <property type="match status" value="4"/>
</dbReference>
<dbReference type="InterPro" id="IPR002885">
    <property type="entry name" value="PPR_rpt"/>
</dbReference>
<dbReference type="Pfam" id="PF14432">
    <property type="entry name" value="DYW_deaminase"/>
    <property type="match status" value="1"/>
</dbReference>
<dbReference type="PANTHER" id="PTHR47926">
    <property type="entry name" value="PENTATRICOPEPTIDE REPEAT-CONTAINING PROTEIN"/>
    <property type="match status" value="1"/>
</dbReference>
<dbReference type="AlphaFoldDB" id="A0A1U8AFG8"/>
<dbReference type="SUPFAM" id="SSF48452">
    <property type="entry name" value="TPR-like"/>
    <property type="match status" value="1"/>
</dbReference>
<dbReference type="InterPro" id="IPR011990">
    <property type="entry name" value="TPR-like_helical_dom_sf"/>
</dbReference>
<dbReference type="Pfam" id="PF13041">
    <property type="entry name" value="PPR_2"/>
    <property type="match status" value="2"/>
</dbReference>
<dbReference type="InterPro" id="IPR046849">
    <property type="entry name" value="E2_motif"/>
</dbReference>
<dbReference type="KEGG" id="nnu:104599708"/>
<protein>
    <submittedName>
        <fullName evidence="4">Pentatricopeptide repeat-containing protein At5g48910-like</fullName>
    </submittedName>
</protein>
<dbReference type="InterPro" id="IPR046848">
    <property type="entry name" value="E_motif"/>
</dbReference>
<organism evidence="3 4">
    <name type="scientific">Nelumbo nucifera</name>
    <name type="common">Sacred lotus</name>
    <dbReference type="NCBI Taxonomy" id="4432"/>
    <lineage>
        <taxon>Eukaryota</taxon>
        <taxon>Viridiplantae</taxon>
        <taxon>Streptophyta</taxon>
        <taxon>Embryophyta</taxon>
        <taxon>Tracheophyta</taxon>
        <taxon>Spermatophyta</taxon>
        <taxon>Magnoliopsida</taxon>
        <taxon>Proteales</taxon>
        <taxon>Nelumbonaceae</taxon>
        <taxon>Nelumbo</taxon>
    </lineage>
</organism>
<proteinExistence type="inferred from homology"/>
<dbReference type="RefSeq" id="XP_010260649.1">
    <property type="nucleotide sequence ID" value="XM_010262347.2"/>
</dbReference>
<keyword evidence="3" id="KW-1185">Reference proteome</keyword>
<dbReference type="GeneID" id="104599708"/>
<dbReference type="GO" id="GO:0008270">
    <property type="term" value="F:zinc ion binding"/>
    <property type="evidence" value="ECO:0007669"/>
    <property type="project" value="InterPro"/>
</dbReference>
<dbReference type="GO" id="GO:0009451">
    <property type="term" value="P:RNA modification"/>
    <property type="evidence" value="ECO:0007669"/>
    <property type="project" value="InterPro"/>
</dbReference>